<reference evidence="10 11" key="1">
    <citation type="journal article" date="2013" name="Proc. Natl. Acad. Sci. U.S.A.">
        <title>Genome of an arbuscular mycorrhizal fungus provides insight into the oldest plant symbiosis.</title>
        <authorList>
            <person name="Tisserant E."/>
            <person name="Malbreil M."/>
            <person name="Kuo A."/>
            <person name="Kohler A."/>
            <person name="Symeonidi A."/>
            <person name="Balestrini R."/>
            <person name="Charron P."/>
            <person name="Duensing N."/>
            <person name="Frei Dit Frey N."/>
            <person name="Gianinazzi-Pearson V."/>
            <person name="Gilbert L.B."/>
            <person name="Handa Y."/>
            <person name="Herr J.R."/>
            <person name="Hijri M."/>
            <person name="Koul R."/>
            <person name="Kawaguchi M."/>
            <person name="Krajinski F."/>
            <person name="Lammers P.J."/>
            <person name="Masclaux F.G."/>
            <person name="Murat C."/>
            <person name="Morin E."/>
            <person name="Ndikumana S."/>
            <person name="Pagni M."/>
            <person name="Petitpierre D."/>
            <person name="Requena N."/>
            <person name="Rosikiewicz P."/>
            <person name="Riley R."/>
            <person name="Saito K."/>
            <person name="San Clemente H."/>
            <person name="Shapiro H."/>
            <person name="van Tuinen D."/>
            <person name="Becard G."/>
            <person name="Bonfante P."/>
            <person name="Paszkowski U."/>
            <person name="Shachar-Hill Y.Y."/>
            <person name="Tuskan G.A."/>
            <person name="Young P.W."/>
            <person name="Sanders I.R."/>
            <person name="Henrissat B."/>
            <person name="Rensing S.A."/>
            <person name="Grigoriev I.V."/>
            <person name="Corradi N."/>
            <person name="Roux C."/>
            <person name="Martin F."/>
        </authorList>
    </citation>
    <scope>NUCLEOTIDE SEQUENCE [LARGE SCALE GENOMIC DNA]</scope>
    <source>
        <strain evidence="10 11">DAOM 197198</strain>
    </source>
</reference>
<organism evidence="10 11">
    <name type="scientific">Rhizophagus irregularis (strain DAOM 181602 / DAOM 197198 / MUCL 43194)</name>
    <name type="common">Arbuscular mycorrhizal fungus</name>
    <name type="synonym">Glomus intraradices</name>
    <dbReference type="NCBI Taxonomy" id="747089"/>
    <lineage>
        <taxon>Eukaryota</taxon>
        <taxon>Fungi</taxon>
        <taxon>Fungi incertae sedis</taxon>
        <taxon>Mucoromycota</taxon>
        <taxon>Glomeromycotina</taxon>
        <taxon>Glomeromycetes</taxon>
        <taxon>Glomerales</taxon>
        <taxon>Glomeraceae</taxon>
        <taxon>Rhizophagus</taxon>
    </lineage>
</organism>
<evidence type="ECO:0000256" key="3">
    <source>
        <dbReference type="ARBA" id="ARBA00022679"/>
    </source>
</evidence>
<dbReference type="InterPro" id="IPR000719">
    <property type="entry name" value="Prot_kinase_dom"/>
</dbReference>
<dbReference type="GO" id="GO:0005524">
    <property type="term" value="F:ATP binding"/>
    <property type="evidence" value="ECO:0007669"/>
    <property type="project" value="UniProtKB-KW"/>
</dbReference>
<dbReference type="SUPFAM" id="SSF56112">
    <property type="entry name" value="Protein kinase-like (PK-like)"/>
    <property type="match status" value="1"/>
</dbReference>
<dbReference type="EC" id="2.7.11.1" evidence="1"/>
<evidence type="ECO:0000256" key="8">
    <source>
        <dbReference type="ARBA" id="ARBA00048679"/>
    </source>
</evidence>
<evidence type="ECO:0000256" key="4">
    <source>
        <dbReference type="ARBA" id="ARBA00022741"/>
    </source>
</evidence>
<evidence type="ECO:0000313" key="10">
    <source>
        <dbReference type="EMBL" id="POG70826.1"/>
    </source>
</evidence>
<dbReference type="PRINTS" id="PR00109">
    <property type="entry name" value="TYRKINASE"/>
</dbReference>
<evidence type="ECO:0000256" key="6">
    <source>
        <dbReference type="ARBA" id="ARBA00022840"/>
    </source>
</evidence>
<dbReference type="InterPro" id="IPR001245">
    <property type="entry name" value="Ser-Thr/Tyr_kinase_cat_dom"/>
</dbReference>
<name>A0A2P4PZN0_RHIID</name>
<dbReference type="Gene3D" id="1.10.510.10">
    <property type="entry name" value="Transferase(Phosphotransferase) domain 1"/>
    <property type="match status" value="1"/>
</dbReference>
<keyword evidence="4" id="KW-0547">Nucleotide-binding</keyword>
<accession>A0A2P4PZN0</accession>
<comment type="catalytic activity">
    <reaction evidence="8">
        <text>L-seryl-[protein] + ATP = O-phospho-L-seryl-[protein] + ADP + H(+)</text>
        <dbReference type="Rhea" id="RHEA:17989"/>
        <dbReference type="Rhea" id="RHEA-COMP:9863"/>
        <dbReference type="Rhea" id="RHEA-COMP:11604"/>
        <dbReference type="ChEBI" id="CHEBI:15378"/>
        <dbReference type="ChEBI" id="CHEBI:29999"/>
        <dbReference type="ChEBI" id="CHEBI:30616"/>
        <dbReference type="ChEBI" id="CHEBI:83421"/>
        <dbReference type="ChEBI" id="CHEBI:456216"/>
        <dbReference type="EC" id="2.7.11.1"/>
    </reaction>
</comment>
<gene>
    <name evidence="10" type="ORF">GLOIN_2v94516</name>
</gene>
<dbReference type="Proteomes" id="UP000018888">
    <property type="component" value="Unassembled WGS sequence"/>
</dbReference>
<feature type="domain" description="Protein kinase" evidence="9">
    <location>
        <begin position="1"/>
        <end position="190"/>
    </location>
</feature>
<dbReference type="PANTHER" id="PTHR44329">
    <property type="entry name" value="SERINE/THREONINE-PROTEIN KINASE TNNI3K-RELATED"/>
    <property type="match status" value="1"/>
</dbReference>
<comment type="catalytic activity">
    <reaction evidence="7">
        <text>L-threonyl-[protein] + ATP = O-phospho-L-threonyl-[protein] + ADP + H(+)</text>
        <dbReference type="Rhea" id="RHEA:46608"/>
        <dbReference type="Rhea" id="RHEA-COMP:11060"/>
        <dbReference type="Rhea" id="RHEA-COMP:11605"/>
        <dbReference type="ChEBI" id="CHEBI:15378"/>
        <dbReference type="ChEBI" id="CHEBI:30013"/>
        <dbReference type="ChEBI" id="CHEBI:30616"/>
        <dbReference type="ChEBI" id="CHEBI:61977"/>
        <dbReference type="ChEBI" id="CHEBI:456216"/>
        <dbReference type="EC" id="2.7.11.1"/>
    </reaction>
</comment>
<keyword evidence="5" id="KW-0418">Kinase</keyword>
<sequence length="328" mass="37831">MFLMKYANGGNLHNYLQENFTEITWKKKLCILWRISDGLQTIHEKDFIHRDFHSGNILVEIIENELCKIDQYLIGDLGLSQPANNTLSRNEIYGVIPYVAPEVFKGDAFSKATDIYSMSMIMWELTTGCKPFANVEHDTDLIYEIIDGKRPEITNDTPEDFANLIKKCWNSDPKKRPSAKKLCESLNLWANMGKDANQFNQAEEIRLQLIQSKLLGQEFSEKAHSKAIYTSRSLSSFISKSSSNSLMNSLRQNYVTKEFEFDINDIQRPSRDTIIQNSNTQHAIYTSRPLSELISKVNPSGKRNFEDETHVNRKHTKISNEINTEFQE</sequence>
<evidence type="ECO:0000259" key="9">
    <source>
        <dbReference type="PROSITE" id="PS50011"/>
    </source>
</evidence>
<protein>
    <recommendedName>
        <fullName evidence="1">non-specific serine/threonine protein kinase</fullName>
        <ecNumber evidence="1">2.7.11.1</ecNumber>
    </recommendedName>
</protein>
<dbReference type="EMBL" id="AUPC02000115">
    <property type="protein sequence ID" value="POG70826.1"/>
    <property type="molecule type" value="Genomic_DNA"/>
</dbReference>
<dbReference type="InterPro" id="IPR011009">
    <property type="entry name" value="Kinase-like_dom_sf"/>
</dbReference>
<dbReference type="VEuPathDB" id="FungiDB:RhiirFUN_009773"/>
<dbReference type="PANTHER" id="PTHR44329:SF285">
    <property type="entry name" value="V-MOS MOLONEY MURINE SARCOMA VIRAL ONCO HOMOLOG"/>
    <property type="match status" value="1"/>
</dbReference>
<evidence type="ECO:0000256" key="7">
    <source>
        <dbReference type="ARBA" id="ARBA00047899"/>
    </source>
</evidence>
<keyword evidence="11" id="KW-1185">Reference proteome</keyword>
<keyword evidence="6" id="KW-0067">ATP-binding</keyword>
<evidence type="ECO:0000256" key="1">
    <source>
        <dbReference type="ARBA" id="ARBA00012513"/>
    </source>
</evidence>
<reference evidence="10 11" key="2">
    <citation type="journal article" date="2018" name="New Phytol.">
        <title>High intraspecific genome diversity in the model arbuscular mycorrhizal symbiont Rhizophagus irregularis.</title>
        <authorList>
            <person name="Chen E.C.H."/>
            <person name="Morin E."/>
            <person name="Beaudet D."/>
            <person name="Noel J."/>
            <person name="Yildirir G."/>
            <person name="Ndikumana S."/>
            <person name="Charron P."/>
            <person name="St-Onge C."/>
            <person name="Giorgi J."/>
            <person name="Kruger M."/>
            <person name="Marton T."/>
            <person name="Ropars J."/>
            <person name="Grigoriev I.V."/>
            <person name="Hainaut M."/>
            <person name="Henrissat B."/>
            <person name="Roux C."/>
            <person name="Martin F."/>
            <person name="Corradi N."/>
        </authorList>
    </citation>
    <scope>NUCLEOTIDE SEQUENCE [LARGE SCALE GENOMIC DNA]</scope>
    <source>
        <strain evidence="10 11">DAOM 197198</strain>
    </source>
</reference>
<dbReference type="AlphaFoldDB" id="A0A2P4PZN0"/>
<evidence type="ECO:0000313" key="11">
    <source>
        <dbReference type="Proteomes" id="UP000018888"/>
    </source>
</evidence>
<dbReference type="Pfam" id="PF07714">
    <property type="entry name" value="PK_Tyr_Ser-Thr"/>
    <property type="match status" value="1"/>
</dbReference>
<proteinExistence type="predicted"/>
<dbReference type="InterPro" id="IPR051681">
    <property type="entry name" value="Ser/Thr_Kinases-Pseudokinases"/>
</dbReference>
<dbReference type="GO" id="GO:0004674">
    <property type="term" value="F:protein serine/threonine kinase activity"/>
    <property type="evidence" value="ECO:0007669"/>
    <property type="project" value="UniProtKB-KW"/>
</dbReference>
<comment type="caution">
    <text evidence="10">The sequence shown here is derived from an EMBL/GenBank/DDBJ whole genome shotgun (WGS) entry which is preliminary data.</text>
</comment>
<keyword evidence="3" id="KW-0808">Transferase</keyword>
<keyword evidence="2" id="KW-0723">Serine/threonine-protein kinase</keyword>
<evidence type="ECO:0000256" key="5">
    <source>
        <dbReference type="ARBA" id="ARBA00022777"/>
    </source>
</evidence>
<dbReference type="PROSITE" id="PS50011">
    <property type="entry name" value="PROTEIN_KINASE_DOM"/>
    <property type="match status" value="1"/>
</dbReference>
<evidence type="ECO:0000256" key="2">
    <source>
        <dbReference type="ARBA" id="ARBA00022527"/>
    </source>
</evidence>